<reference evidence="5" key="1">
    <citation type="submission" date="2016-11" db="UniProtKB">
        <authorList>
            <consortium name="WormBaseParasite"/>
        </authorList>
    </citation>
    <scope>IDENTIFICATION</scope>
</reference>
<dbReference type="WBParaSite" id="L893_g21846.t1">
    <property type="protein sequence ID" value="L893_g21846.t1"/>
    <property type="gene ID" value="L893_g21846"/>
</dbReference>
<protein>
    <submittedName>
        <fullName evidence="5">TIL domain-containing protein</fullName>
    </submittedName>
</protein>
<dbReference type="Pfam" id="PF01826">
    <property type="entry name" value="TIL"/>
    <property type="match status" value="1"/>
</dbReference>
<evidence type="ECO:0000313" key="5">
    <source>
        <dbReference type="WBParaSite" id="L893_g21846.t1"/>
    </source>
</evidence>
<dbReference type="InterPro" id="IPR036084">
    <property type="entry name" value="Ser_inhib-like_sf"/>
</dbReference>
<keyword evidence="1" id="KW-0646">Protease inhibitor</keyword>
<keyword evidence="1" id="KW-0722">Serine protease inhibitor</keyword>
<evidence type="ECO:0000256" key="1">
    <source>
        <dbReference type="ARBA" id="ARBA00022900"/>
    </source>
</evidence>
<feature type="chain" id="PRO_5009312841" evidence="2">
    <location>
        <begin position="21"/>
        <end position="182"/>
    </location>
</feature>
<evidence type="ECO:0000256" key="2">
    <source>
        <dbReference type="SAM" id="SignalP"/>
    </source>
</evidence>
<evidence type="ECO:0000259" key="3">
    <source>
        <dbReference type="Pfam" id="PF01826"/>
    </source>
</evidence>
<proteinExistence type="predicted"/>
<dbReference type="GO" id="GO:0004867">
    <property type="term" value="F:serine-type endopeptidase inhibitor activity"/>
    <property type="evidence" value="ECO:0007669"/>
    <property type="project" value="UniProtKB-KW"/>
</dbReference>
<dbReference type="AlphaFoldDB" id="A0A1I7Z1K4"/>
<dbReference type="CDD" id="cd19941">
    <property type="entry name" value="TIL"/>
    <property type="match status" value="1"/>
</dbReference>
<evidence type="ECO:0000313" key="4">
    <source>
        <dbReference type="Proteomes" id="UP000095287"/>
    </source>
</evidence>
<name>A0A1I7Z1K4_9BILA</name>
<keyword evidence="4" id="KW-1185">Reference proteome</keyword>
<accession>A0A1I7Z1K4</accession>
<dbReference type="SUPFAM" id="SSF57567">
    <property type="entry name" value="Serine protease inhibitors"/>
    <property type="match status" value="1"/>
</dbReference>
<dbReference type="InterPro" id="IPR002919">
    <property type="entry name" value="TIL_dom"/>
</dbReference>
<sequence length="182" mass="19921">MPFLKLSLLLLLGVIFSVDARSPTNEECAKKPNEVLGCGNSEGTCEDPFPHYGKCGQYKCICKYEYVRAPNGTCIHWRSCPGMCPENEMWDDCGSCEPTCGNPYPERTKCTCKRRCQCMALLVRSSNGGCVDSYKCAAEINPCKEHECKAGEACVAVESNCNFFGCSKKAVCVKSSCVSTKV</sequence>
<keyword evidence="2" id="KW-0732">Signal</keyword>
<dbReference type="Gene3D" id="2.10.25.10">
    <property type="entry name" value="Laminin"/>
    <property type="match status" value="2"/>
</dbReference>
<feature type="signal peptide" evidence="2">
    <location>
        <begin position="1"/>
        <end position="20"/>
    </location>
</feature>
<feature type="domain" description="TIL" evidence="3">
    <location>
        <begin position="84"/>
        <end position="136"/>
    </location>
</feature>
<dbReference type="Proteomes" id="UP000095287">
    <property type="component" value="Unplaced"/>
</dbReference>
<organism evidence="4 5">
    <name type="scientific">Steinernema glaseri</name>
    <dbReference type="NCBI Taxonomy" id="37863"/>
    <lineage>
        <taxon>Eukaryota</taxon>
        <taxon>Metazoa</taxon>
        <taxon>Ecdysozoa</taxon>
        <taxon>Nematoda</taxon>
        <taxon>Chromadorea</taxon>
        <taxon>Rhabditida</taxon>
        <taxon>Tylenchina</taxon>
        <taxon>Panagrolaimomorpha</taxon>
        <taxon>Strongyloidoidea</taxon>
        <taxon>Steinernematidae</taxon>
        <taxon>Steinernema</taxon>
    </lineage>
</organism>